<feature type="domain" description="FAD-binding FR-type" evidence="4">
    <location>
        <begin position="1"/>
        <end position="114"/>
    </location>
</feature>
<sequence length="244" mass="27151">MKIYTTRCTEFTRLNHDVFRARLRLEDAANSSFAFVAGQYLSLSLPDGRSAYFSIASAPEQTQELELHIRQMPGSDLNADILQYLHTGQTFSVGLAEGKACVQATQLSSSTHLVLVAASTGFAQIKSMVEHLLAANLPNPIHLYWAARQEEDIYMEDLCLRWARDYPQLEFIPVLSEPHAGWLGRRGLISEALVEDFPGWHTQQVQIYASGSPAMVYALVDALAPLGVAEERIHSDVFAYAPRP</sequence>
<keyword evidence="1" id="KW-0560">Oxidoreductase</keyword>
<keyword evidence="2" id="KW-0455">Luminescence</keyword>
<proteinExistence type="inferred from homology"/>
<dbReference type="Gene3D" id="3.40.50.80">
    <property type="entry name" value="Nucleotide-binding domain of ferredoxin-NADP reductase (FNR) module"/>
    <property type="match status" value="1"/>
</dbReference>
<dbReference type="InterPro" id="IPR050415">
    <property type="entry name" value="MRET"/>
</dbReference>
<organism evidence="5 6">
    <name type="scientific">Nitrincola tapanii</name>
    <dbReference type="NCBI Taxonomy" id="1708751"/>
    <lineage>
        <taxon>Bacteria</taxon>
        <taxon>Pseudomonadati</taxon>
        <taxon>Pseudomonadota</taxon>
        <taxon>Gammaproteobacteria</taxon>
        <taxon>Oceanospirillales</taxon>
        <taxon>Oceanospirillaceae</taxon>
        <taxon>Nitrincola</taxon>
    </lineage>
</organism>
<dbReference type="CDD" id="cd06189">
    <property type="entry name" value="flavin_oxioreductase"/>
    <property type="match status" value="1"/>
</dbReference>
<dbReference type="InterPro" id="IPR017927">
    <property type="entry name" value="FAD-bd_FR_type"/>
</dbReference>
<evidence type="ECO:0000256" key="1">
    <source>
        <dbReference type="ARBA" id="ARBA00023002"/>
    </source>
</evidence>
<dbReference type="InterPro" id="IPR039261">
    <property type="entry name" value="FNR_nucleotide-bd"/>
</dbReference>
<name>A0A5A9W692_9GAMM</name>
<reference evidence="5 6" key="1">
    <citation type="submission" date="2019-03" db="EMBL/GenBank/DDBJ databases">
        <title>Nitrincola sp. nov. isolated from an Indian soda lake.</title>
        <authorList>
            <person name="Joshi A."/>
            <person name="Thite S.V."/>
            <person name="Joseph N."/>
            <person name="Dhotre D."/>
            <person name="Moorthy M."/>
            <person name="Shouche Y.S."/>
        </authorList>
    </citation>
    <scope>NUCLEOTIDE SEQUENCE [LARGE SCALE GENOMIC DNA]</scope>
    <source>
        <strain evidence="5 6">MEB193</strain>
    </source>
</reference>
<dbReference type="Proteomes" id="UP000325302">
    <property type="component" value="Unassembled WGS sequence"/>
</dbReference>
<evidence type="ECO:0000256" key="3">
    <source>
        <dbReference type="ARBA" id="ARBA00038177"/>
    </source>
</evidence>
<evidence type="ECO:0000259" key="4">
    <source>
        <dbReference type="PROSITE" id="PS51384"/>
    </source>
</evidence>
<dbReference type="InterPro" id="IPR017938">
    <property type="entry name" value="Riboflavin_synthase-like_b-brl"/>
</dbReference>
<dbReference type="AlphaFoldDB" id="A0A5A9W692"/>
<comment type="caution">
    <text evidence="5">The sequence shown here is derived from an EMBL/GenBank/DDBJ whole genome shotgun (WGS) entry which is preliminary data.</text>
</comment>
<dbReference type="SUPFAM" id="SSF52343">
    <property type="entry name" value="Ferredoxin reductase-like, C-terminal NADP-linked domain"/>
    <property type="match status" value="1"/>
</dbReference>
<dbReference type="RefSeq" id="WP_149389456.1">
    <property type="nucleotide sequence ID" value="NZ_SMRS01000001.1"/>
</dbReference>
<gene>
    <name evidence="5" type="ORF">E1H14_00195</name>
</gene>
<accession>A0A5A9W692</accession>
<comment type="similarity">
    <text evidence="3">Belongs to the Fre/LuxG FAD/NAD(P) flavoprotein oxidoreductase family.</text>
</comment>
<dbReference type="GO" id="GO:0008218">
    <property type="term" value="P:bioluminescence"/>
    <property type="evidence" value="ECO:0007669"/>
    <property type="project" value="UniProtKB-KW"/>
</dbReference>
<dbReference type="SUPFAM" id="SSF63380">
    <property type="entry name" value="Riboflavin synthase domain-like"/>
    <property type="match status" value="1"/>
</dbReference>
<dbReference type="PANTHER" id="PTHR47354:SF7">
    <property type="entry name" value="NAD(P)H-FLAVIN REDUCTASE"/>
    <property type="match status" value="1"/>
</dbReference>
<dbReference type="PRINTS" id="PR00410">
    <property type="entry name" value="PHEHYDRXLASE"/>
</dbReference>
<keyword evidence="6" id="KW-1185">Reference proteome</keyword>
<evidence type="ECO:0000313" key="5">
    <source>
        <dbReference type="EMBL" id="KAA0876202.1"/>
    </source>
</evidence>
<dbReference type="InterPro" id="IPR001433">
    <property type="entry name" value="OxRdtase_FAD/NAD-bd"/>
</dbReference>
<dbReference type="Pfam" id="PF00175">
    <property type="entry name" value="NAD_binding_1"/>
    <property type="match status" value="1"/>
</dbReference>
<dbReference type="InterPro" id="IPR008333">
    <property type="entry name" value="Cbr1-like_FAD-bd_dom"/>
</dbReference>
<dbReference type="GO" id="GO:0016491">
    <property type="term" value="F:oxidoreductase activity"/>
    <property type="evidence" value="ECO:0007669"/>
    <property type="project" value="UniProtKB-KW"/>
</dbReference>
<evidence type="ECO:0000313" key="6">
    <source>
        <dbReference type="Proteomes" id="UP000325302"/>
    </source>
</evidence>
<dbReference type="Pfam" id="PF00970">
    <property type="entry name" value="FAD_binding_6"/>
    <property type="match status" value="1"/>
</dbReference>
<protein>
    <submittedName>
        <fullName evidence="5">NAD(P)H-flavin reductase</fullName>
    </submittedName>
</protein>
<dbReference type="PROSITE" id="PS51384">
    <property type="entry name" value="FAD_FR"/>
    <property type="match status" value="1"/>
</dbReference>
<dbReference type="OrthoDB" id="9806195at2"/>
<evidence type="ECO:0000256" key="2">
    <source>
        <dbReference type="ARBA" id="ARBA00023223"/>
    </source>
</evidence>
<dbReference type="EMBL" id="SMRS01000001">
    <property type="protein sequence ID" value="KAA0876202.1"/>
    <property type="molecule type" value="Genomic_DNA"/>
</dbReference>
<dbReference type="Gene3D" id="2.40.30.10">
    <property type="entry name" value="Translation factors"/>
    <property type="match status" value="1"/>
</dbReference>
<dbReference type="PANTHER" id="PTHR47354">
    <property type="entry name" value="NADH OXIDOREDUCTASE HCR"/>
    <property type="match status" value="1"/>
</dbReference>